<reference evidence="13 14" key="1">
    <citation type="submission" date="2015-06" db="EMBL/GenBank/DDBJ databases">
        <title>Genome sequencing of Thermotogales isolates from hydrothermal vents.</title>
        <authorList>
            <person name="Haverkamp T.H."/>
            <person name="Kublanov I.V."/>
            <person name="Nesbo C.L."/>
        </authorList>
    </citation>
    <scope>NUCLEOTIDE SEQUENCE [LARGE SCALE GENOMIC DNA]</scope>
    <source>
        <strain evidence="14">ik275mar</strain>
    </source>
</reference>
<comment type="similarity">
    <text evidence="9">Belongs to the SecD/SecF family. SecD subfamily.</text>
</comment>
<comment type="subunit">
    <text evidence="9">Forms a complex with SecF. Part of the essential Sec protein translocation apparatus which comprises SecA, SecYEG and auxiliary proteins SecDF. Other proteins may also be involved.</text>
</comment>
<dbReference type="Gene3D" id="3.30.70.3400">
    <property type="match status" value="1"/>
</dbReference>
<sequence>MKENKVRGVITLIVIALAFVSLLWPTSNGYRGFASLFNRIRLGLDISGGARIEYKVDIDKSVENPSQIAEDVWTVLRNRLDMANYTEAVVKQTFREENTFIIVEIPGATDTARAEQLIGSTGILWFGQVVDETSTNPKIDPELTNEAKREKAEWLLDREGKKWYLVKKEIANISSLKLVSPKIVEAIPQVDRNNVAGYVVTFKMDKAYVDVFKRITEKLYVPEELLNQGGIAYKQALKKRLAIVLDNRVQFAGFVTAKITDGSALIKGNFTLDEAKQLAAILKSGALPARLEKVSSGWVAPLLGKDIIEASIKAGIVGVVIVLVYMIVFYGVMGIVADIALLYNTFLLLGILAVTGSILTLPGIAGIILTIGTTVDGNIIIYERIKEELRKGSSVKAAISTAFSKSFITLFDANLTTIIAGLFLYYFGTGTVKGFAITLIIGVLGSLFVNLIVSRFFLELFSGGIKVKSVGKGGAKA</sequence>
<evidence type="ECO:0000256" key="4">
    <source>
        <dbReference type="ARBA" id="ARBA00022692"/>
    </source>
</evidence>
<dbReference type="HAMAP" id="MF_01463_B">
    <property type="entry name" value="SecD_B"/>
    <property type="match status" value="1"/>
</dbReference>
<dbReference type="NCBIfam" id="TIGR01129">
    <property type="entry name" value="secD"/>
    <property type="match status" value="1"/>
</dbReference>
<dbReference type="Gene3D" id="1.20.1640.10">
    <property type="entry name" value="Multidrug efflux transporter AcrB transmembrane domain"/>
    <property type="match status" value="1"/>
</dbReference>
<dbReference type="Proteomes" id="UP000242616">
    <property type="component" value="Unassembled WGS sequence"/>
</dbReference>
<keyword evidence="5 9" id="KW-0653">Protein transport</keyword>
<comment type="caution">
    <text evidence="9">Lacks conserved residue(s) required for the propagation of feature annotation.</text>
</comment>
<evidence type="ECO:0000256" key="3">
    <source>
        <dbReference type="ARBA" id="ARBA00022475"/>
    </source>
</evidence>
<comment type="function">
    <text evidence="9">Part of the Sec protein translocase complex. Interacts with the SecYEG preprotein conducting channel. SecDF uses the proton motive force (PMF) to complete protein translocation after the ATP-dependent function of SecA.</text>
</comment>
<evidence type="ECO:0000256" key="8">
    <source>
        <dbReference type="ARBA" id="ARBA00023136"/>
    </source>
</evidence>
<feature type="transmembrane region" description="Helical" evidence="9">
    <location>
        <begin position="406"/>
        <end position="428"/>
    </location>
</feature>
<comment type="caution">
    <text evidence="13">The sequence shown here is derived from an EMBL/GenBank/DDBJ whole genome shotgun (WGS) entry which is preliminary data.</text>
</comment>
<dbReference type="InterPro" id="IPR054384">
    <property type="entry name" value="SecDF_P1_head"/>
</dbReference>
<evidence type="ECO:0000256" key="5">
    <source>
        <dbReference type="ARBA" id="ARBA00022927"/>
    </source>
</evidence>
<feature type="transmembrane region" description="Helical" evidence="9">
    <location>
        <begin position="314"/>
        <end position="333"/>
    </location>
</feature>
<keyword evidence="8 9" id="KW-0472">Membrane</keyword>
<gene>
    <name evidence="9" type="primary">secD</name>
    <name evidence="13" type="ORF">XJ44_01055</name>
</gene>
<dbReference type="EMBL" id="LBFC01000003">
    <property type="protein sequence ID" value="ONN27995.1"/>
    <property type="molecule type" value="Genomic_DNA"/>
</dbReference>
<keyword evidence="6 9" id="KW-1133">Transmembrane helix</keyword>
<keyword evidence="14" id="KW-1185">Reference proteome</keyword>
<dbReference type="Pfam" id="PF02355">
    <property type="entry name" value="SecD_SecF_C"/>
    <property type="match status" value="1"/>
</dbReference>
<dbReference type="Pfam" id="PF22599">
    <property type="entry name" value="SecDF_P1_head"/>
    <property type="match status" value="1"/>
</dbReference>
<keyword evidence="7 9" id="KW-0811">Translocation</keyword>
<dbReference type="Pfam" id="PF21760">
    <property type="entry name" value="SecD_1st"/>
    <property type="match status" value="1"/>
</dbReference>
<dbReference type="Gene3D" id="3.30.1360.200">
    <property type="match status" value="1"/>
</dbReference>
<evidence type="ECO:0000256" key="6">
    <source>
        <dbReference type="ARBA" id="ARBA00022989"/>
    </source>
</evidence>
<evidence type="ECO:0000256" key="7">
    <source>
        <dbReference type="ARBA" id="ARBA00023010"/>
    </source>
</evidence>
<dbReference type="SUPFAM" id="SSF82866">
    <property type="entry name" value="Multidrug efflux transporter AcrB transmembrane domain"/>
    <property type="match status" value="1"/>
</dbReference>
<evidence type="ECO:0000313" key="13">
    <source>
        <dbReference type="EMBL" id="ONN27995.1"/>
    </source>
</evidence>
<feature type="domain" description="SecDF P1 head subdomain" evidence="12">
    <location>
        <begin position="160"/>
        <end position="289"/>
    </location>
</feature>
<comment type="subcellular location">
    <subcellularLocation>
        <location evidence="1 9">Cell membrane</location>
        <topology evidence="1 9">Multi-pass membrane protein</topology>
    </subcellularLocation>
</comment>
<dbReference type="InterPro" id="IPR005791">
    <property type="entry name" value="SecD"/>
</dbReference>
<dbReference type="PANTHER" id="PTHR30081">
    <property type="entry name" value="PROTEIN-EXPORT MEMBRANE PROTEIN SEC"/>
    <property type="match status" value="1"/>
</dbReference>
<evidence type="ECO:0000259" key="10">
    <source>
        <dbReference type="Pfam" id="PF02355"/>
    </source>
</evidence>
<proteinExistence type="inferred from homology"/>
<evidence type="ECO:0000256" key="2">
    <source>
        <dbReference type="ARBA" id="ARBA00022448"/>
    </source>
</evidence>
<feature type="domain" description="Protein translocase subunit SecDF P1" evidence="11">
    <location>
        <begin position="71"/>
        <end position="129"/>
    </location>
</feature>
<evidence type="ECO:0000259" key="12">
    <source>
        <dbReference type="Pfam" id="PF22599"/>
    </source>
</evidence>
<keyword evidence="3 9" id="KW-1003">Cell membrane</keyword>
<dbReference type="RefSeq" id="WP_075665237.1">
    <property type="nucleotide sequence ID" value="NZ_LBFC01000003.1"/>
</dbReference>
<keyword evidence="2 9" id="KW-0813">Transport</keyword>
<feature type="transmembrane region" description="Helical" evidence="9">
    <location>
        <begin position="434"/>
        <end position="458"/>
    </location>
</feature>
<accession>A0ABX3IJJ3</accession>
<dbReference type="InterPro" id="IPR001036">
    <property type="entry name" value="Acrflvin-R"/>
</dbReference>
<dbReference type="InterPro" id="IPR048634">
    <property type="entry name" value="SecD_SecF_C"/>
</dbReference>
<organism evidence="13 14">
    <name type="scientific">Thermosipho affectus</name>
    <dbReference type="NCBI Taxonomy" id="660294"/>
    <lineage>
        <taxon>Bacteria</taxon>
        <taxon>Thermotogati</taxon>
        <taxon>Thermotogota</taxon>
        <taxon>Thermotogae</taxon>
        <taxon>Thermotogales</taxon>
        <taxon>Fervidobacteriaceae</taxon>
        <taxon>Thermosipho</taxon>
    </lineage>
</organism>
<feature type="transmembrane region" description="Helical" evidence="9">
    <location>
        <begin position="340"/>
        <end position="358"/>
    </location>
</feature>
<evidence type="ECO:0000313" key="14">
    <source>
        <dbReference type="Proteomes" id="UP000242616"/>
    </source>
</evidence>
<dbReference type="InterPro" id="IPR022813">
    <property type="entry name" value="SecD/SecF_arch_bac"/>
</dbReference>
<dbReference type="InterPro" id="IPR055344">
    <property type="entry name" value="SecD_SecF_C_bact"/>
</dbReference>
<name>A0ABX3IJJ3_9BACT</name>
<dbReference type="NCBIfam" id="TIGR00916">
    <property type="entry name" value="2A0604s01"/>
    <property type="match status" value="1"/>
</dbReference>
<dbReference type="InterPro" id="IPR048631">
    <property type="entry name" value="SecD_1st"/>
</dbReference>
<dbReference type="PRINTS" id="PR00702">
    <property type="entry name" value="ACRIFLAVINRP"/>
</dbReference>
<evidence type="ECO:0000259" key="11">
    <source>
        <dbReference type="Pfam" id="PF21760"/>
    </source>
</evidence>
<protein>
    <recommendedName>
        <fullName evidence="9">Protein translocase subunit SecD</fullName>
    </recommendedName>
</protein>
<dbReference type="PANTHER" id="PTHR30081:SF1">
    <property type="entry name" value="PROTEIN TRANSLOCASE SUBUNIT SECD"/>
    <property type="match status" value="1"/>
</dbReference>
<feature type="domain" description="Protein export membrane protein SecD/SecF C-terminal" evidence="10">
    <location>
        <begin position="291"/>
        <end position="444"/>
    </location>
</feature>
<evidence type="ECO:0000256" key="1">
    <source>
        <dbReference type="ARBA" id="ARBA00004651"/>
    </source>
</evidence>
<keyword evidence="4 9" id="KW-0812">Transmembrane</keyword>
<evidence type="ECO:0000256" key="9">
    <source>
        <dbReference type="HAMAP-Rule" id="MF_01463"/>
    </source>
</evidence>